<dbReference type="InterPro" id="IPR000835">
    <property type="entry name" value="HTH_MarR-typ"/>
</dbReference>
<dbReference type="Gene3D" id="1.10.10.10">
    <property type="entry name" value="Winged helix-like DNA-binding domain superfamily/Winged helix DNA-binding domain"/>
    <property type="match status" value="1"/>
</dbReference>
<reference evidence="3" key="1">
    <citation type="submission" date="2019-10" db="EMBL/GenBank/DDBJ databases">
        <title>Complete genome sequence of Corynebacterium urogenitalis DSM 108747, isolated from the genital tract of a cow.</title>
        <authorList>
            <person name="Ruckert C."/>
            <person name="Ballas P."/>
            <person name="Wagener K."/>
            <person name="Drillich M."/>
            <person name="Kaempfer P."/>
            <person name="Busse H.-J."/>
            <person name="Ehling-Schulz M."/>
        </authorList>
    </citation>
    <scope>NUCLEOTIDE SEQUENCE [LARGE SCALE GENOMIC DNA]</scope>
    <source>
        <strain evidence="3">LMM 1652</strain>
    </source>
</reference>
<gene>
    <name evidence="2" type="ORF">CUROG_04240</name>
</gene>
<dbReference type="Proteomes" id="UP000326711">
    <property type="component" value="Chromosome"/>
</dbReference>
<dbReference type="SUPFAM" id="SSF46785">
    <property type="entry name" value="Winged helix' DNA-binding domain"/>
    <property type="match status" value="1"/>
</dbReference>
<dbReference type="PANTHER" id="PTHR33164:SF99">
    <property type="entry name" value="MARR FAMILY REGULATORY PROTEIN"/>
    <property type="match status" value="1"/>
</dbReference>
<evidence type="ECO:0000259" key="1">
    <source>
        <dbReference type="PROSITE" id="PS50995"/>
    </source>
</evidence>
<dbReference type="KEGG" id="cuo:CUROG_04240"/>
<dbReference type="InterPro" id="IPR036388">
    <property type="entry name" value="WH-like_DNA-bd_sf"/>
</dbReference>
<dbReference type="InterPro" id="IPR039422">
    <property type="entry name" value="MarR/SlyA-like"/>
</dbReference>
<dbReference type="GO" id="GO:0003700">
    <property type="term" value="F:DNA-binding transcription factor activity"/>
    <property type="evidence" value="ECO:0007669"/>
    <property type="project" value="InterPro"/>
</dbReference>
<dbReference type="EMBL" id="CP045032">
    <property type="protein sequence ID" value="QFQ02226.1"/>
    <property type="molecule type" value="Genomic_DNA"/>
</dbReference>
<dbReference type="InterPro" id="IPR036390">
    <property type="entry name" value="WH_DNA-bd_sf"/>
</dbReference>
<dbReference type="AlphaFoldDB" id="A0A5J6Z5C3"/>
<organism evidence="2 3">
    <name type="scientific">Corynebacterium urogenitale</name>
    <dbReference type="NCBI Taxonomy" id="2487892"/>
    <lineage>
        <taxon>Bacteria</taxon>
        <taxon>Bacillati</taxon>
        <taxon>Actinomycetota</taxon>
        <taxon>Actinomycetes</taxon>
        <taxon>Mycobacteriales</taxon>
        <taxon>Corynebacteriaceae</taxon>
        <taxon>Corynebacterium</taxon>
    </lineage>
</organism>
<sequence length="155" mass="17733">MPPSLEPSGRRSLLQLGVDMEQWRTYFESSQYVRTTLADALREETGADLEEFNFLMVLAEAPQHTLHLSEIAERLVFSFARLNYRVKTFVKRGLITKEQCPADKRASHVTLTRRGLEHFTALGAVHSQHVEQLVRTRLTPDELALLASLSERLRS</sequence>
<dbReference type="SMART" id="SM00347">
    <property type="entry name" value="HTH_MARR"/>
    <property type="match status" value="1"/>
</dbReference>
<dbReference type="GO" id="GO:0006950">
    <property type="term" value="P:response to stress"/>
    <property type="evidence" value="ECO:0007669"/>
    <property type="project" value="TreeGrafter"/>
</dbReference>
<dbReference type="Pfam" id="PF12802">
    <property type="entry name" value="MarR_2"/>
    <property type="match status" value="1"/>
</dbReference>
<dbReference type="RefSeq" id="WP_161595716.1">
    <property type="nucleotide sequence ID" value="NZ_CP045032.1"/>
</dbReference>
<keyword evidence="3" id="KW-1185">Reference proteome</keyword>
<accession>A0A5J6Z5C3</accession>
<name>A0A5J6Z5C3_9CORY</name>
<evidence type="ECO:0000313" key="3">
    <source>
        <dbReference type="Proteomes" id="UP000326711"/>
    </source>
</evidence>
<feature type="domain" description="HTH marR-type" evidence="1">
    <location>
        <begin position="19"/>
        <end position="155"/>
    </location>
</feature>
<dbReference type="PANTHER" id="PTHR33164">
    <property type="entry name" value="TRANSCRIPTIONAL REGULATOR, MARR FAMILY"/>
    <property type="match status" value="1"/>
</dbReference>
<protein>
    <submittedName>
        <fullName evidence="2">MarR family protein</fullName>
    </submittedName>
</protein>
<dbReference type="PROSITE" id="PS50995">
    <property type="entry name" value="HTH_MARR_2"/>
    <property type="match status" value="1"/>
</dbReference>
<proteinExistence type="predicted"/>
<evidence type="ECO:0000313" key="2">
    <source>
        <dbReference type="EMBL" id="QFQ02226.1"/>
    </source>
</evidence>